<evidence type="ECO:0000313" key="3">
    <source>
        <dbReference type="Proteomes" id="UP001057991"/>
    </source>
</evidence>
<keyword evidence="1" id="KW-1133">Transmembrane helix</keyword>
<dbReference type="EMBL" id="CP080776">
    <property type="protein sequence ID" value="UWP96680.1"/>
    <property type="molecule type" value="Genomic_DNA"/>
</dbReference>
<accession>A0A9Q9HG50</accession>
<feature type="transmembrane region" description="Helical" evidence="1">
    <location>
        <begin position="21"/>
        <end position="41"/>
    </location>
</feature>
<organism evidence="2 3">
    <name type="scientific">Aliiroseovarius crassostreae</name>
    <dbReference type="NCBI Taxonomy" id="154981"/>
    <lineage>
        <taxon>Bacteria</taxon>
        <taxon>Pseudomonadati</taxon>
        <taxon>Pseudomonadota</taxon>
        <taxon>Alphaproteobacteria</taxon>
        <taxon>Rhodobacterales</taxon>
        <taxon>Paracoccaceae</taxon>
        <taxon>Aliiroseovarius</taxon>
    </lineage>
</organism>
<dbReference type="Proteomes" id="UP001057991">
    <property type="component" value="Chromosome"/>
</dbReference>
<feature type="transmembrane region" description="Helical" evidence="1">
    <location>
        <begin position="47"/>
        <end position="67"/>
    </location>
</feature>
<sequence length="116" mass="13143">MRNRNDTNGHQETALSRHHGFETAGPIAVTLAVWLALRFFLGGLGVAHTPILAIVGAAVFAVLWVIVRVRINKRKMAKASALRKELSELEQKEFALRYEEAQLNGHLDRWDREERS</sequence>
<name>A0A9Q9HG50_9RHOB</name>
<gene>
    <name evidence="2" type="ORF">K3X48_06810</name>
</gene>
<dbReference type="AlphaFoldDB" id="A0A9Q9HG50"/>
<evidence type="ECO:0000313" key="2">
    <source>
        <dbReference type="EMBL" id="UWP96680.1"/>
    </source>
</evidence>
<evidence type="ECO:0000256" key="1">
    <source>
        <dbReference type="SAM" id="Phobius"/>
    </source>
</evidence>
<reference evidence="2" key="1">
    <citation type="submission" date="2021-08" db="EMBL/GenBank/DDBJ databases">
        <authorList>
            <person name="Nwanade C."/>
            <person name="Wang M."/>
            <person name="Masoudi A."/>
            <person name="Yu Z."/>
            <person name="Liu J."/>
        </authorList>
    </citation>
    <scope>NUCLEOTIDE SEQUENCE</scope>
    <source>
        <strain evidence="2">S056</strain>
    </source>
</reference>
<protein>
    <submittedName>
        <fullName evidence="2">Uncharacterized protein</fullName>
    </submittedName>
</protein>
<keyword evidence="1" id="KW-0812">Transmembrane</keyword>
<keyword evidence="1" id="KW-0472">Membrane</keyword>
<proteinExistence type="predicted"/>
<dbReference type="RefSeq" id="WP_259786831.1">
    <property type="nucleotide sequence ID" value="NZ_CP080776.1"/>
</dbReference>